<evidence type="ECO:0000313" key="5">
    <source>
        <dbReference type="Proteomes" id="UP000689967"/>
    </source>
</evidence>
<dbReference type="GO" id="GO:0032259">
    <property type="term" value="P:methylation"/>
    <property type="evidence" value="ECO:0007669"/>
    <property type="project" value="UniProtKB-KW"/>
</dbReference>
<dbReference type="GO" id="GO:0008168">
    <property type="term" value="F:methyltransferase activity"/>
    <property type="evidence" value="ECO:0007669"/>
    <property type="project" value="UniProtKB-KW"/>
</dbReference>
<comment type="caution">
    <text evidence="4">The sequence shown here is derived from an EMBL/GenBank/DDBJ whole genome shotgun (WGS) entry which is preliminary data.</text>
</comment>
<proteinExistence type="predicted"/>
<protein>
    <submittedName>
        <fullName evidence="4">Methyltransferase domain-containing protein</fullName>
    </submittedName>
</protein>
<keyword evidence="3" id="KW-0949">S-adenosyl-L-methionine</keyword>
<accession>A0ABS6HAZ7</accession>
<keyword evidence="5" id="KW-1185">Reference proteome</keyword>
<dbReference type="PANTHER" id="PTHR43464:SF19">
    <property type="entry name" value="UBIQUINONE BIOSYNTHESIS O-METHYLTRANSFERASE, MITOCHONDRIAL"/>
    <property type="match status" value="1"/>
</dbReference>
<evidence type="ECO:0000256" key="3">
    <source>
        <dbReference type="ARBA" id="ARBA00022691"/>
    </source>
</evidence>
<reference evidence="4 5" key="1">
    <citation type="submission" date="2021-01" db="EMBL/GenBank/DDBJ databases">
        <title>Roseomonas sp. nov, a bacterium isolated from an oil production mixture in Yumen Oilfield.</title>
        <authorList>
            <person name="Wu D."/>
        </authorList>
    </citation>
    <scope>NUCLEOTIDE SEQUENCE [LARGE SCALE GENOMIC DNA]</scope>
    <source>
        <strain evidence="4 5">ROY-5-3</strain>
    </source>
</reference>
<keyword evidence="1 4" id="KW-0489">Methyltransferase</keyword>
<dbReference type="RefSeq" id="WP_216877599.1">
    <property type="nucleotide sequence ID" value="NZ_JAERQM010000005.1"/>
</dbReference>
<name>A0ABS6HAZ7_9PROT</name>
<keyword evidence="2" id="KW-0808">Transferase</keyword>
<evidence type="ECO:0000313" key="4">
    <source>
        <dbReference type="EMBL" id="MBU8545594.1"/>
    </source>
</evidence>
<sequence length="193" mass="21275">MSRDSIRPDYFEALYRADPDPWGFADSDYERTKYAETLAALPRDRYARAFEAGCSIGVLTEALAPRCDSLLAVDAAANALADAQARCAALPQVRLARAVLPGDWPLGESFDLMLFSEMLYYLDARDLRRLAACAEASLAPGGDILLVHWTGETDYPLTGDAATGIFCTALAPRVVITRQVRTDRYRLDLLRAH</sequence>
<dbReference type="Proteomes" id="UP000689967">
    <property type="component" value="Unassembled WGS sequence"/>
</dbReference>
<dbReference type="PANTHER" id="PTHR43464">
    <property type="entry name" value="METHYLTRANSFERASE"/>
    <property type="match status" value="1"/>
</dbReference>
<evidence type="ECO:0000256" key="1">
    <source>
        <dbReference type="ARBA" id="ARBA00022603"/>
    </source>
</evidence>
<dbReference type="EMBL" id="JAERQM010000005">
    <property type="protein sequence ID" value="MBU8545594.1"/>
    <property type="molecule type" value="Genomic_DNA"/>
</dbReference>
<dbReference type="InterPro" id="IPR008715">
    <property type="entry name" value="SAM-MeTfrase_NodS-like"/>
</dbReference>
<evidence type="ECO:0000256" key="2">
    <source>
        <dbReference type="ARBA" id="ARBA00022679"/>
    </source>
</evidence>
<organism evidence="4 5">
    <name type="scientific">Falsiroseomonas oleicola</name>
    <dbReference type="NCBI Taxonomy" id="2801474"/>
    <lineage>
        <taxon>Bacteria</taxon>
        <taxon>Pseudomonadati</taxon>
        <taxon>Pseudomonadota</taxon>
        <taxon>Alphaproteobacteria</taxon>
        <taxon>Acetobacterales</taxon>
        <taxon>Roseomonadaceae</taxon>
        <taxon>Falsiroseomonas</taxon>
    </lineage>
</organism>
<dbReference type="Pfam" id="PF05401">
    <property type="entry name" value="NodS"/>
    <property type="match status" value="1"/>
</dbReference>
<gene>
    <name evidence="4" type="ORF">JJQ90_17850</name>
</gene>